<name>A0A2M4DDV2_ANODA</name>
<dbReference type="EMBL" id="GGFL01011110">
    <property type="protein sequence ID" value="MBW75288.1"/>
    <property type="molecule type" value="Transcribed_RNA"/>
</dbReference>
<feature type="signal peptide" evidence="1">
    <location>
        <begin position="1"/>
        <end position="29"/>
    </location>
</feature>
<dbReference type="AlphaFoldDB" id="A0A2M4DDV2"/>
<protein>
    <submittedName>
        <fullName evidence="2">Putative secreted protein</fullName>
    </submittedName>
</protein>
<keyword evidence="1" id="KW-0732">Signal</keyword>
<organism evidence="2">
    <name type="scientific">Anopheles darlingi</name>
    <name type="common">Mosquito</name>
    <dbReference type="NCBI Taxonomy" id="43151"/>
    <lineage>
        <taxon>Eukaryota</taxon>
        <taxon>Metazoa</taxon>
        <taxon>Ecdysozoa</taxon>
        <taxon>Arthropoda</taxon>
        <taxon>Hexapoda</taxon>
        <taxon>Insecta</taxon>
        <taxon>Pterygota</taxon>
        <taxon>Neoptera</taxon>
        <taxon>Endopterygota</taxon>
        <taxon>Diptera</taxon>
        <taxon>Nematocera</taxon>
        <taxon>Culicoidea</taxon>
        <taxon>Culicidae</taxon>
        <taxon>Anophelinae</taxon>
        <taxon>Anopheles</taxon>
    </lineage>
</organism>
<accession>A0A2M4DDV2</accession>
<proteinExistence type="predicted"/>
<evidence type="ECO:0000256" key="1">
    <source>
        <dbReference type="SAM" id="SignalP"/>
    </source>
</evidence>
<feature type="chain" id="PRO_5014746935" evidence="1">
    <location>
        <begin position="30"/>
        <end position="73"/>
    </location>
</feature>
<sequence length="73" mass="8507">MPFRSFPASCWRLLITSWMLILRIVSARAITWRSYRQSLTPPPPLPMVVVRKARPNVPKNRTKQMFATVRGLI</sequence>
<evidence type="ECO:0000313" key="2">
    <source>
        <dbReference type="EMBL" id="MBW75288.1"/>
    </source>
</evidence>
<reference evidence="2" key="1">
    <citation type="submission" date="2018-01" db="EMBL/GenBank/DDBJ databases">
        <title>An insight into the sialome of Amazonian anophelines.</title>
        <authorList>
            <person name="Ribeiro J.M."/>
            <person name="Scarpassa V."/>
            <person name="Calvo E."/>
        </authorList>
    </citation>
    <scope>NUCLEOTIDE SEQUENCE</scope>
</reference>